<dbReference type="Gene3D" id="3.10.129.10">
    <property type="entry name" value="Hotdog Thioesterase"/>
    <property type="match status" value="1"/>
</dbReference>
<dbReference type="Proteomes" id="UP000316726">
    <property type="component" value="Chromosome 15"/>
</dbReference>
<evidence type="ECO:0008006" key="3">
    <source>
        <dbReference type="Google" id="ProtNLM"/>
    </source>
</evidence>
<accession>A0A5B8MVS3</accession>
<dbReference type="SUPFAM" id="SSF54637">
    <property type="entry name" value="Thioesterase/thiol ester dehydrase-isomerase"/>
    <property type="match status" value="1"/>
</dbReference>
<dbReference type="CDD" id="cd03440">
    <property type="entry name" value="hot_dog"/>
    <property type="match status" value="1"/>
</dbReference>
<dbReference type="EMBL" id="CP031048">
    <property type="protein sequence ID" value="QDZ24898.1"/>
    <property type="molecule type" value="Genomic_DNA"/>
</dbReference>
<reference evidence="1 2" key="1">
    <citation type="submission" date="2018-07" db="EMBL/GenBank/DDBJ databases">
        <title>The complete nuclear genome of the prasinophyte Chloropicon primus (CCMP1205).</title>
        <authorList>
            <person name="Pombert J.-F."/>
            <person name="Otis C."/>
            <person name="Turmel M."/>
            <person name="Lemieux C."/>
        </authorList>
    </citation>
    <scope>NUCLEOTIDE SEQUENCE [LARGE SCALE GENOMIC DNA]</scope>
    <source>
        <strain evidence="1 2">CCMP1205</strain>
    </source>
</reference>
<evidence type="ECO:0000313" key="1">
    <source>
        <dbReference type="EMBL" id="QDZ24898.1"/>
    </source>
</evidence>
<gene>
    <name evidence="1" type="ORF">A3770_15p74160</name>
</gene>
<sequence length="295" mass="32157">MSSRRERELTERLVQLSCILAEEDEEVPDIPDNACETWTEADVREYYRSKGAYTPEGEFAQGLVGQEVPGGSLEQNRKLRWSDPMDDIGTPPLDAAAYQEAAFEHGIPCRPDGLFPPSDPTLERLTKDPLFKPFEKQLVDKRDKLVSAENSWASGNSAAANSRIDLRCFLYVGGETSDGSSVGSRLEGAVRFGDNASIGNGFSAHGGAVETVLDEATAELCKATQGVMCYTTQADFKLKQPVALHKTYAIEAEITKLGIRGMRIFVDARLKDDQGNEAAVCSVQLANVAKISSRS</sequence>
<dbReference type="InterPro" id="IPR029069">
    <property type="entry name" value="HotDog_dom_sf"/>
</dbReference>
<organism evidence="1 2">
    <name type="scientific">Chloropicon primus</name>
    <dbReference type="NCBI Taxonomy" id="1764295"/>
    <lineage>
        <taxon>Eukaryota</taxon>
        <taxon>Viridiplantae</taxon>
        <taxon>Chlorophyta</taxon>
        <taxon>Chloropicophyceae</taxon>
        <taxon>Chloropicales</taxon>
        <taxon>Chloropicaceae</taxon>
        <taxon>Chloropicon</taxon>
    </lineage>
</organism>
<name>A0A5B8MVS3_9CHLO</name>
<evidence type="ECO:0000313" key="2">
    <source>
        <dbReference type="Proteomes" id="UP000316726"/>
    </source>
</evidence>
<protein>
    <recommendedName>
        <fullName evidence="3">Thioesterase domain-containing protein</fullName>
    </recommendedName>
</protein>
<dbReference type="AlphaFoldDB" id="A0A5B8MVS3"/>
<dbReference type="OrthoDB" id="506431at2759"/>
<keyword evidence="2" id="KW-1185">Reference proteome</keyword>
<proteinExistence type="predicted"/>